<organism evidence="2">
    <name type="scientific">Rhizochromulina marina</name>
    <dbReference type="NCBI Taxonomy" id="1034831"/>
    <lineage>
        <taxon>Eukaryota</taxon>
        <taxon>Sar</taxon>
        <taxon>Stramenopiles</taxon>
        <taxon>Ochrophyta</taxon>
        <taxon>Dictyochophyceae</taxon>
        <taxon>Rhizochromulinales</taxon>
        <taxon>Rhizochromulina</taxon>
    </lineage>
</organism>
<proteinExistence type="predicted"/>
<name>A0A6U0YZ08_9STRA</name>
<reference evidence="2" key="1">
    <citation type="submission" date="2021-01" db="EMBL/GenBank/DDBJ databases">
        <authorList>
            <person name="Corre E."/>
            <person name="Pelletier E."/>
            <person name="Niang G."/>
            <person name="Scheremetjew M."/>
            <person name="Finn R."/>
            <person name="Kale V."/>
            <person name="Holt S."/>
            <person name="Cochrane G."/>
            <person name="Meng A."/>
            <person name="Brown T."/>
            <person name="Cohen L."/>
        </authorList>
    </citation>
    <scope>NUCLEOTIDE SEQUENCE</scope>
    <source>
        <strain evidence="2">CCMP1243</strain>
    </source>
</reference>
<protein>
    <submittedName>
        <fullName evidence="2">Uncharacterized protein</fullName>
    </submittedName>
</protein>
<sequence length="205" mass="23080">MPAPQVQQYRGSRLPAREGMRSATNFVALLQASLFPRCANSCPLLSPATRLIFHAMFPHSFRVQFMPAPRQELQQLFFEFDGPPPFLPEPYEPTRASTDCSGATEAQDAIALGIGLPDSSWRWLSPTWVVESTGFFDMDRHLDDAYQATPCFHKDGWLYASDWPHSDMGYLKGHSPQCLVRCRRWVRPREKLGSQEGAACAGEAM</sequence>
<dbReference type="EMBL" id="HBHJ01010590">
    <property type="protein sequence ID" value="CAD9677728.1"/>
    <property type="molecule type" value="Transcribed_RNA"/>
</dbReference>
<dbReference type="EMBL" id="HBHJ01010589">
    <property type="protein sequence ID" value="CAD9677725.1"/>
    <property type="molecule type" value="Transcribed_RNA"/>
</dbReference>
<evidence type="ECO:0000313" key="2">
    <source>
        <dbReference type="EMBL" id="CAD9677728.1"/>
    </source>
</evidence>
<accession>A0A6U0YZ08</accession>
<dbReference type="AlphaFoldDB" id="A0A6U0YZ08"/>
<gene>
    <name evidence="1" type="ORF">RMAR1173_LOCUS6906</name>
    <name evidence="2" type="ORF">RMAR1173_LOCUS6907</name>
</gene>
<evidence type="ECO:0000313" key="1">
    <source>
        <dbReference type="EMBL" id="CAD9677725.1"/>
    </source>
</evidence>